<reference evidence="2" key="6">
    <citation type="journal article" date="2022" name="Nat. Biotechnol.">
        <title>Carbon-negative production of acetone and isopropanol by gas fermentation at industrial pilot scale.</title>
        <authorList>
            <person name="Liew F.E."/>
            <person name="Nogle R."/>
            <person name="Abdalla T."/>
            <person name="Rasor B.J."/>
            <person name="Canter C."/>
            <person name="Jensen R.O."/>
            <person name="Wang L."/>
            <person name="Strutz J."/>
            <person name="Chirania P."/>
            <person name="De Tissera S."/>
            <person name="Mueller A.P."/>
            <person name="Ruan Z."/>
            <person name="Gao A."/>
            <person name="Tran L."/>
            <person name="Engle N.L."/>
            <person name="Bromley J.C."/>
            <person name="Daniell J."/>
            <person name="Conrado R."/>
            <person name="Tschaplinski T.J."/>
            <person name="Giannone R.J."/>
            <person name="Hettich R.L."/>
            <person name="Karim A.S."/>
            <person name="Simpson S.D."/>
            <person name="Brown S.D."/>
            <person name="Leang C."/>
            <person name="Jewett M.C."/>
            <person name="Kopke M."/>
        </authorList>
    </citation>
    <scope>NUCLEOTIDE SEQUENCE</scope>
    <source>
        <strain evidence="2">DJ015</strain>
    </source>
</reference>
<name>A0A0B5Q761_CLOBE</name>
<evidence type="ECO:0000313" key="1">
    <source>
        <dbReference type="EMBL" id="AJG98034.1"/>
    </source>
</evidence>
<dbReference type="KEGG" id="cbei:LF65_01422"/>
<dbReference type="EMBL" id="JADOEF010000003">
    <property type="protein sequence ID" value="MBF7811630.1"/>
    <property type="molecule type" value="Genomic_DNA"/>
</dbReference>
<dbReference type="OrthoDB" id="1754214at2"/>
<evidence type="ECO:0000313" key="2">
    <source>
        <dbReference type="EMBL" id="MBC2474856.1"/>
    </source>
</evidence>
<reference evidence="3" key="5">
    <citation type="submission" date="2020-11" db="EMBL/GenBank/DDBJ databases">
        <authorList>
            <person name="Thieme N."/>
            <person name="Liebl W."/>
            <person name="Zverlov V."/>
        </authorList>
    </citation>
    <scope>NUCLEOTIDE SEQUENCE</scope>
    <source>
        <strain evidence="3">NT08</strain>
    </source>
</reference>
<dbReference type="EMBL" id="JABSXK010000001">
    <property type="protein sequence ID" value="NRV07709.1"/>
    <property type="molecule type" value="Genomic_DNA"/>
</dbReference>
<dbReference type="AlphaFoldDB" id="A0A0B5Q761"/>
<evidence type="ECO:0000313" key="3">
    <source>
        <dbReference type="EMBL" id="MBF7811630.1"/>
    </source>
</evidence>
<reference evidence="1" key="2">
    <citation type="submission" date="2016-02" db="EMBL/GenBank/DDBJ databases">
        <title>Genome sequence of Clostridium beijerinckii strain 59B.</title>
        <authorList>
            <person name="Little G.T."/>
            <person name="Minton N.P."/>
        </authorList>
    </citation>
    <scope>NUCLEOTIDE SEQUENCE</scope>
    <source>
        <strain evidence="1">NCIMB 14988</strain>
    </source>
</reference>
<dbReference type="EMBL" id="JABTDW010000001">
    <property type="protein sequence ID" value="NSB16260.1"/>
    <property type="molecule type" value="Genomic_DNA"/>
</dbReference>
<dbReference type="Proteomes" id="UP000822184">
    <property type="component" value="Unassembled WGS sequence"/>
</dbReference>
<dbReference type="STRING" id="1520.LF65_01422"/>
<dbReference type="Proteomes" id="UP000031866">
    <property type="component" value="Chromosome"/>
</dbReference>
<dbReference type="Proteomes" id="UP000631418">
    <property type="component" value="Unassembled WGS sequence"/>
</dbReference>
<protein>
    <submittedName>
        <fullName evidence="2">DUF3867 domain-containing protein</fullName>
    </submittedName>
    <submittedName>
        <fullName evidence="1">Toxin-antitoxin system toxin component, PIN family protein</fullName>
    </submittedName>
</protein>
<dbReference type="Proteomes" id="UP001194098">
    <property type="component" value="Unassembled WGS sequence"/>
</dbReference>
<reference evidence="6" key="1">
    <citation type="submission" date="2014-12" db="EMBL/GenBank/DDBJ databases">
        <title>Genome sequence of Clostridium beijerinckii strain 59B.</title>
        <authorList>
            <person name="Little G.T."/>
            <person name="Minton N.P."/>
        </authorList>
    </citation>
    <scope>NUCLEOTIDE SEQUENCE [LARGE SCALE GENOMIC DNA]</scope>
    <source>
        <strain evidence="6">59B</strain>
    </source>
</reference>
<evidence type="ECO:0000313" key="4">
    <source>
        <dbReference type="EMBL" id="NRV07709.1"/>
    </source>
</evidence>
<dbReference type="OMA" id="MGFQEKY"/>
<dbReference type="InterPro" id="IPR024218">
    <property type="entry name" value="DUF3867"/>
</dbReference>
<reference evidence="2" key="3">
    <citation type="submission" date="2020-04" db="EMBL/GenBank/DDBJ databases">
        <authorList>
            <person name="Brown S."/>
        </authorList>
    </citation>
    <scope>NUCLEOTIDE SEQUENCE</scope>
    <source>
        <strain evidence="2">DJ015</strain>
    </source>
</reference>
<sequence>MSDKIIDFNELKNKVKDKDIDKFEEYIYSMYYKLAEGKMNMSDFSKNILAYMEENNISQDKLINIQKKFLERYGVDPSLIQGQFKIPGFDTGGSNLDYQTIKKTMGFQEKYKSRISNKTMSEYFIKNEKNDLKVLLENLDVILVSEKSIDLNDNELNEFLCSYKKVIEDKKINIVICENVKNYEY</sequence>
<organism evidence="1 6">
    <name type="scientific">Clostridium beijerinckii</name>
    <name type="common">Clostridium MP</name>
    <dbReference type="NCBI Taxonomy" id="1520"/>
    <lineage>
        <taxon>Bacteria</taxon>
        <taxon>Bacillati</taxon>
        <taxon>Bacillota</taxon>
        <taxon>Clostridia</taxon>
        <taxon>Eubacteriales</taxon>
        <taxon>Clostridiaceae</taxon>
        <taxon>Clostridium</taxon>
    </lineage>
</organism>
<reference evidence="5" key="4">
    <citation type="submission" date="2020-06" db="EMBL/GenBank/DDBJ databases">
        <title>Genomic insights into acetone-butanol-ethanol (ABE) fermentation by sequencing solventogenic clostridia strains.</title>
        <authorList>
            <person name="Brown S."/>
        </authorList>
    </citation>
    <scope>NUCLEOTIDE SEQUENCE</scope>
    <source>
        <strain evidence="5">DJ123</strain>
        <strain evidence="4">DJ126</strain>
    </source>
</reference>
<gene>
    <name evidence="5" type="ORF">BCD95_004519</name>
    <name evidence="4" type="ORF">DFH45_000672</name>
    <name evidence="2" type="ORF">HGI39_09090</name>
    <name evidence="3" type="ORF">IS491_23865</name>
    <name evidence="1" type="ORF">LF65_01422</name>
</gene>
<evidence type="ECO:0000313" key="6">
    <source>
        <dbReference type="Proteomes" id="UP000031866"/>
    </source>
</evidence>
<dbReference type="EMBL" id="JABAGV010000018">
    <property type="protein sequence ID" value="MBC2474856.1"/>
    <property type="molecule type" value="Genomic_DNA"/>
</dbReference>
<dbReference type="RefSeq" id="WP_011968624.1">
    <property type="nucleotide sequence ID" value="NZ_CP010086.2"/>
</dbReference>
<accession>A0A0B5Q761</accession>
<dbReference type="Proteomes" id="UP000821656">
    <property type="component" value="Unassembled WGS sequence"/>
</dbReference>
<proteinExistence type="predicted"/>
<dbReference type="Pfam" id="PF12983">
    <property type="entry name" value="DUF3867"/>
    <property type="match status" value="1"/>
</dbReference>
<dbReference type="EMBL" id="CP010086">
    <property type="protein sequence ID" value="AJG98034.1"/>
    <property type="molecule type" value="Genomic_DNA"/>
</dbReference>
<evidence type="ECO:0000313" key="5">
    <source>
        <dbReference type="EMBL" id="NSB16260.1"/>
    </source>
</evidence>